<comment type="caution">
    <text evidence="2">The sequence shown here is derived from an EMBL/GenBank/DDBJ whole genome shotgun (WGS) entry which is preliminary data.</text>
</comment>
<feature type="compositionally biased region" description="Basic and acidic residues" evidence="1">
    <location>
        <begin position="68"/>
        <end position="87"/>
    </location>
</feature>
<evidence type="ECO:0000313" key="2">
    <source>
        <dbReference type="EMBL" id="MEX1667091.1"/>
    </source>
</evidence>
<dbReference type="Proteomes" id="UP001557484">
    <property type="component" value="Unassembled WGS sequence"/>
</dbReference>
<organism evidence="2 3">
    <name type="scientific">Zhongshania arctica</name>
    <dbReference type="NCBI Taxonomy" id="3238302"/>
    <lineage>
        <taxon>Bacteria</taxon>
        <taxon>Pseudomonadati</taxon>
        <taxon>Pseudomonadota</taxon>
        <taxon>Gammaproteobacteria</taxon>
        <taxon>Cellvibrionales</taxon>
        <taxon>Spongiibacteraceae</taxon>
        <taxon>Zhongshania</taxon>
    </lineage>
</organism>
<feature type="region of interest" description="Disordered" evidence="1">
    <location>
        <begin position="61"/>
        <end position="87"/>
    </location>
</feature>
<protein>
    <submittedName>
        <fullName evidence="2">Uncharacterized protein</fullName>
    </submittedName>
</protein>
<dbReference type="EMBL" id="JBFRYB010000002">
    <property type="protein sequence ID" value="MEX1667091.1"/>
    <property type="molecule type" value="Genomic_DNA"/>
</dbReference>
<evidence type="ECO:0000256" key="1">
    <source>
        <dbReference type="SAM" id="MobiDB-lite"/>
    </source>
</evidence>
<dbReference type="RefSeq" id="WP_368377205.1">
    <property type="nucleotide sequence ID" value="NZ_JBFRYB010000002.1"/>
</dbReference>
<accession>A0ABV3U0S1</accession>
<keyword evidence="3" id="KW-1185">Reference proteome</keyword>
<proteinExistence type="predicted"/>
<reference evidence="2 3" key="1">
    <citation type="journal article" date="2011" name="Int. J. Syst. Evol. Microbiol.">
        <title>Zhongshania antarctica gen. nov., sp. nov. and Zhongshania guokunii sp. nov., gammaproteobacteria respectively isolated from coastal attached (fast) ice and surface seawater of the Antarctic.</title>
        <authorList>
            <person name="Li H.J."/>
            <person name="Zhang X.Y."/>
            <person name="Chen C.X."/>
            <person name="Zhang Y.J."/>
            <person name="Gao Z.M."/>
            <person name="Yu Y."/>
            <person name="Chen X.L."/>
            <person name="Chen B."/>
            <person name="Zhang Y.Z."/>
        </authorList>
    </citation>
    <scope>NUCLEOTIDE SEQUENCE [LARGE SCALE GENOMIC DNA]</scope>
    <source>
        <strain evidence="2 3">R06B22</strain>
    </source>
</reference>
<name>A0ABV3U0S1_9GAMM</name>
<evidence type="ECO:0000313" key="3">
    <source>
        <dbReference type="Proteomes" id="UP001557484"/>
    </source>
</evidence>
<sequence>MMDMSGADGEKCPFDLNFDPQTFKPGDLVSYRVAGSMMDMPFVGVLVEVHDDHVMLAHYNGTDTPDSDIMRGSRTDRPVVSETEAMK</sequence>
<gene>
    <name evidence="2" type="ORF">AB4875_16470</name>
</gene>